<evidence type="ECO:0000256" key="1">
    <source>
        <dbReference type="ARBA" id="ARBA00004123"/>
    </source>
</evidence>
<dbReference type="Pfam" id="PF08617">
    <property type="entry name" value="CGI-121"/>
    <property type="match status" value="1"/>
</dbReference>
<dbReference type="RefSeq" id="XP_007767819.1">
    <property type="nucleotide sequence ID" value="XM_007769629.1"/>
</dbReference>
<dbReference type="OrthoDB" id="329139at2759"/>
<gene>
    <name evidence="9" type="ORF">CONPUDRAFT_122476</name>
</gene>
<reference evidence="10" key="1">
    <citation type="journal article" date="2012" name="Science">
        <title>The Paleozoic origin of enzymatic lignin decomposition reconstructed from 31 fungal genomes.</title>
        <authorList>
            <person name="Floudas D."/>
            <person name="Binder M."/>
            <person name="Riley R."/>
            <person name="Barry K."/>
            <person name="Blanchette R.A."/>
            <person name="Henrissat B."/>
            <person name="Martinez A.T."/>
            <person name="Otillar R."/>
            <person name="Spatafora J.W."/>
            <person name="Yadav J.S."/>
            <person name="Aerts A."/>
            <person name="Benoit I."/>
            <person name="Boyd A."/>
            <person name="Carlson A."/>
            <person name="Copeland A."/>
            <person name="Coutinho P.M."/>
            <person name="de Vries R.P."/>
            <person name="Ferreira P."/>
            <person name="Findley K."/>
            <person name="Foster B."/>
            <person name="Gaskell J."/>
            <person name="Glotzer D."/>
            <person name="Gorecki P."/>
            <person name="Heitman J."/>
            <person name="Hesse C."/>
            <person name="Hori C."/>
            <person name="Igarashi K."/>
            <person name="Jurgens J.A."/>
            <person name="Kallen N."/>
            <person name="Kersten P."/>
            <person name="Kohler A."/>
            <person name="Kuees U."/>
            <person name="Kumar T.K.A."/>
            <person name="Kuo A."/>
            <person name="LaButti K."/>
            <person name="Larrondo L.F."/>
            <person name="Lindquist E."/>
            <person name="Ling A."/>
            <person name="Lombard V."/>
            <person name="Lucas S."/>
            <person name="Lundell T."/>
            <person name="Martin R."/>
            <person name="McLaughlin D.J."/>
            <person name="Morgenstern I."/>
            <person name="Morin E."/>
            <person name="Murat C."/>
            <person name="Nagy L.G."/>
            <person name="Nolan M."/>
            <person name="Ohm R.A."/>
            <person name="Patyshakuliyeva A."/>
            <person name="Rokas A."/>
            <person name="Ruiz-Duenas F.J."/>
            <person name="Sabat G."/>
            <person name="Salamov A."/>
            <person name="Samejima M."/>
            <person name="Schmutz J."/>
            <person name="Slot J.C."/>
            <person name="St John F."/>
            <person name="Stenlid J."/>
            <person name="Sun H."/>
            <person name="Sun S."/>
            <person name="Syed K."/>
            <person name="Tsang A."/>
            <person name="Wiebenga A."/>
            <person name="Young D."/>
            <person name="Pisabarro A."/>
            <person name="Eastwood D.C."/>
            <person name="Martin F."/>
            <person name="Cullen D."/>
            <person name="Grigoriev I.V."/>
            <person name="Hibbett D.S."/>
        </authorList>
    </citation>
    <scope>NUCLEOTIDE SEQUENCE [LARGE SCALE GENOMIC DNA]</scope>
    <source>
        <strain evidence="10">RWD-64-598 SS2</strain>
    </source>
</reference>
<evidence type="ECO:0000256" key="3">
    <source>
        <dbReference type="ARBA" id="ARBA00015316"/>
    </source>
</evidence>
<dbReference type="EMBL" id="JH711577">
    <property type="protein sequence ID" value="EIW81984.1"/>
    <property type="molecule type" value="Genomic_DNA"/>
</dbReference>
<comment type="similarity">
    <text evidence="2 8">Belongs to the CGI121/TPRKB family.</text>
</comment>
<keyword evidence="10" id="KW-1185">Reference proteome</keyword>
<dbReference type="PANTHER" id="PTHR15840:SF10">
    <property type="entry name" value="EKC_KEOPS COMPLEX SUBUNIT TPRKB"/>
    <property type="match status" value="1"/>
</dbReference>
<dbReference type="GO" id="GO:0005829">
    <property type="term" value="C:cytosol"/>
    <property type="evidence" value="ECO:0007669"/>
    <property type="project" value="TreeGrafter"/>
</dbReference>
<dbReference type="InterPro" id="IPR013926">
    <property type="entry name" value="CGI121/TPRKB"/>
</dbReference>
<proteinExistence type="inferred from homology"/>
<name>A0A5M3MTA1_CONPW</name>
<keyword evidence="6 8" id="KW-0539">Nucleus</keyword>
<dbReference type="Proteomes" id="UP000053558">
    <property type="component" value="Unassembled WGS sequence"/>
</dbReference>
<comment type="caution">
    <text evidence="9">The sequence shown here is derived from an EMBL/GenBank/DDBJ whole genome shotgun (WGS) entry which is preliminary data.</text>
</comment>
<evidence type="ECO:0000256" key="5">
    <source>
        <dbReference type="ARBA" id="ARBA00022694"/>
    </source>
</evidence>
<comment type="function">
    <text evidence="7">Component of the EKC/KEOPS complex that is required for the formation of a threonylcarbamoyl group on adenosine at position 37 (t(6)A37) in tRNAs that read codons beginning with adenine. The complex is probably involved in the transfer of the threonylcarbamoyl moiety of threonylcarbamoyl-AMP (TC-AMP) to the N6 group of A37. CGI121 acts as an allosteric effector that regulates the t(6)A activity of the complex. The EKC/KEOPS complex also promotes both telomere uncapping and telomere elongation. The complex is required for efficient recruitment of transcriptional coactivators. CGI121 is not required for tRNA modification.</text>
</comment>
<dbReference type="GeneID" id="19199696"/>
<evidence type="ECO:0000256" key="2">
    <source>
        <dbReference type="ARBA" id="ARBA00005546"/>
    </source>
</evidence>
<keyword evidence="5" id="KW-0819">tRNA processing</keyword>
<evidence type="ECO:0000256" key="6">
    <source>
        <dbReference type="ARBA" id="ARBA00023242"/>
    </source>
</evidence>
<evidence type="ECO:0000313" key="9">
    <source>
        <dbReference type="EMBL" id="EIW81984.1"/>
    </source>
</evidence>
<evidence type="ECO:0000256" key="7">
    <source>
        <dbReference type="ARBA" id="ARBA00025043"/>
    </source>
</evidence>
<sequence>METIHQPQFPSDLTAVHVALFIDVFNAAALKARIVRAATLTGPEGDAEREALNFAFVDASLITSALHLQTAISQASLAAAQNTLRTKTVHSEILWALCPTNNISEAIRRYGISDTSKALFVVRVDSASVGDVEERMRGVVEGRVVPLSTLAELVDWQAVKKYNKLNTEPAVKKAANVDAEHAIIDNIVISSVASKGVMA</sequence>
<dbReference type="SUPFAM" id="SSF143870">
    <property type="entry name" value="PF0523-like"/>
    <property type="match status" value="1"/>
</dbReference>
<dbReference type="OMA" id="RATTHIA"/>
<protein>
    <recommendedName>
        <fullName evidence="4">EKC/KEOPS complex subunit CGI121</fullName>
    </recommendedName>
    <alternativeName>
        <fullName evidence="3">EKC/KEOPS complex subunit cgi121</fullName>
    </alternativeName>
</protein>
<dbReference type="PANTHER" id="PTHR15840">
    <property type="entry name" value="CGI-121 FAMILY MEMBER"/>
    <property type="match status" value="1"/>
</dbReference>
<comment type="subcellular location">
    <subcellularLocation>
        <location evidence="1">Nucleus</location>
    </subcellularLocation>
</comment>
<evidence type="ECO:0000256" key="4">
    <source>
        <dbReference type="ARBA" id="ARBA00016009"/>
    </source>
</evidence>
<organism evidence="9 10">
    <name type="scientific">Coniophora puteana (strain RWD-64-598)</name>
    <name type="common">Brown rot fungus</name>
    <dbReference type="NCBI Taxonomy" id="741705"/>
    <lineage>
        <taxon>Eukaryota</taxon>
        <taxon>Fungi</taxon>
        <taxon>Dikarya</taxon>
        <taxon>Basidiomycota</taxon>
        <taxon>Agaricomycotina</taxon>
        <taxon>Agaricomycetes</taxon>
        <taxon>Agaricomycetidae</taxon>
        <taxon>Boletales</taxon>
        <taxon>Coniophorineae</taxon>
        <taxon>Coniophoraceae</taxon>
        <taxon>Coniophora</taxon>
    </lineage>
</organism>
<dbReference type="GO" id="GO:0002949">
    <property type="term" value="P:tRNA threonylcarbamoyladenosine modification"/>
    <property type="evidence" value="ECO:0007669"/>
    <property type="project" value="TreeGrafter"/>
</dbReference>
<dbReference type="AlphaFoldDB" id="A0A5M3MTA1"/>
<dbReference type="GO" id="GO:0005634">
    <property type="term" value="C:nucleus"/>
    <property type="evidence" value="ECO:0007669"/>
    <property type="project" value="UniProtKB-SubCell"/>
</dbReference>
<accession>A0A5M3MTA1</accession>
<evidence type="ECO:0000256" key="8">
    <source>
        <dbReference type="RuleBase" id="RU004398"/>
    </source>
</evidence>
<dbReference type="GO" id="GO:0000408">
    <property type="term" value="C:EKC/KEOPS complex"/>
    <property type="evidence" value="ECO:0007669"/>
    <property type="project" value="TreeGrafter"/>
</dbReference>
<evidence type="ECO:0000313" key="10">
    <source>
        <dbReference type="Proteomes" id="UP000053558"/>
    </source>
</evidence>
<dbReference type="InterPro" id="IPR036504">
    <property type="entry name" value="CGI121/TPRKB_sf"/>
</dbReference>
<dbReference type="Gene3D" id="3.30.2380.10">
    <property type="entry name" value="CGI121/TPRKB"/>
    <property type="match status" value="1"/>
</dbReference>
<dbReference type="KEGG" id="cput:CONPUDRAFT_122476"/>